<evidence type="ECO:0000313" key="1">
    <source>
        <dbReference type="EMBL" id="MDQ0214327.1"/>
    </source>
</evidence>
<name>A0AAJ1SZV4_9BACI</name>
<dbReference type="RefSeq" id="WP_307256320.1">
    <property type="nucleotide sequence ID" value="NZ_JAUSUC010000006.1"/>
</dbReference>
<protein>
    <recommendedName>
        <fullName evidence="3">FeoB-associated Cys-rich membrane protein</fullName>
    </recommendedName>
</protein>
<keyword evidence="2" id="KW-1185">Reference proteome</keyword>
<evidence type="ECO:0000313" key="2">
    <source>
        <dbReference type="Proteomes" id="UP001237207"/>
    </source>
</evidence>
<dbReference type="Proteomes" id="UP001237207">
    <property type="component" value="Unassembled WGS sequence"/>
</dbReference>
<reference evidence="1" key="1">
    <citation type="submission" date="2023-07" db="EMBL/GenBank/DDBJ databases">
        <title>Genomic Encyclopedia of Type Strains, Phase IV (KMG-IV): sequencing the most valuable type-strain genomes for metagenomic binning, comparative biology and taxonomic classification.</title>
        <authorList>
            <person name="Goeker M."/>
        </authorList>
    </citation>
    <scope>NUCLEOTIDE SEQUENCE</scope>
    <source>
        <strain evidence="1">DSM 23947</strain>
    </source>
</reference>
<dbReference type="EMBL" id="JAUSUC010000006">
    <property type="protein sequence ID" value="MDQ0214327.1"/>
    <property type="molecule type" value="Genomic_DNA"/>
</dbReference>
<dbReference type="Pfam" id="PF12669">
    <property type="entry name" value="FeoB_associated"/>
    <property type="match status" value="1"/>
</dbReference>
<proteinExistence type="predicted"/>
<comment type="caution">
    <text evidence="1">The sequence shown here is derived from an EMBL/GenBank/DDBJ whole genome shotgun (WGS) entry which is preliminary data.</text>
</comment>
<organism evidence="1 2">
    <name type="scientific">Oikeobacillus pervagus</name>
    <dbReference type="NCBI Taxonomy" id="1325931"/>
    <lineage>
        <taxon>Bacteria</taxon>
        <taxon>Bacillati</taxon>
        <taxon>Bacillota</taxon>
        <taxon>Bacilli</taxon>
        <taxon>Bacillales</taxon>
        <taxon>Bacillaceae</taxon>
        <taxon>Oikeobacillus</taxon>
    </lineage>
</organism>
<sequence>MIANIVIGSAIFGYAGYTLYKFAKKSKKGGACAHCSMKDQCETSRCDSMK</sequence>
<dbReference type="AlphaFoldDB" id="A0AAJ1SZV4"/>
<accession>A0AAJ1SZV4</accession>
<evidence type="ECO:0008006" key="3">
    <source>
        <dbReference type="Google" id="ProtNLM"/>
    </source>
</evidence>
<gene>
    <name evidence="1" type="ORF">J2S13_000723</name>
</gene>